<dbReference type="GO" id="GO:0016688">
    <property type="term" value="F:L-ascorbate peroxidase activity"/>
    <property type="evidence" value="ECO:0007669"/>
    <property type="project" value="UniProtKB-EC"/>
</dbReference>
<feature type="domain" description="Plant heme peroxidase family profile" evidence="12">
    <location>
        <begin position="170"/>
        <end position="386"/>
    </location>
</feature>
<dbReference type="InterPro" id="IPR019793">
    <property type="entry name" value="Peroxidases_heam-ligand_BS"/>
</dbReference>
<comment type="caution">
    <text evidence="13">The sequence shown here is derived from an EMBL/GenBank/DDBJ whole genome shotgun (WGS) entry which is preliminary data.</text>
</comment>
<comment type="catalytic activity">
    <reaction evidence="11">
        <text>L-ascorbate + H2O2 = L-dehydroascorbate + 2 H2O</text>
        <dbReference type="Rhea" id="RHEA:22996"/>
        <dbReference type="ChEBI" id="CHEBI:15377"/>
        <dbReference type="ChEBI" id="CHEBI:16240"/>
        <dbReference type="ChEBI" id="CHEBI:38290"/>
        <dbReference type="ChEBI" id="CHEBI:58539"/>
        <dbReference type="EC" id="1.11.1.11"/>
    </reaction>
</comment>
<dbReference type="GO" id="GO:0034599">
    <property type="term" value="P:cellular response to oxidative stress"/>
    <property type="evidence" value="ECO:0000318"/>
    <property type="project" value="GO_Central"/>
</dbReference>
<dbReference type="GO" id="GO:0046872">
    <property type="term" value="F:metal ion binding"/>
    <property type="evidence" value="ECO:0007669"/>
    <property type="project" value="UniProtKB-KW"/>
</dbReference>
<dbReference type="GO" id="GO:0004601">
    <property type="term" value="F:peroxidase activity"/>
    <property type="evidence" value="ECO:0000318"/>
    <property type="project" value="GO_Central"/>
</dbReference>
<evidence type="ECO:0000256" key="11">
    <source>
        <dbReference type="ARBA" id="ARBA00047994"/>
    </source>
</evidence>
<dbReference type="EMBL" id="LFYR01001430">
    <property type="protein sequence ID" value="KMZ61889.1"/>
    <property type="molecule type" value="Genomic_DNA"/>
</dbReference>
<comment type="similarity">
    <text evidence="2">Belongs to the peroxidase family. Ascorbate peroxidase subfamily.</text>
</comment>
<evidence type="ECO:0000313" key="13">
    <source>
        <dbReference type="EMBL" id="KMZ61889.1"/>
    </source>
</evidence>
<dbReference type="PANTHER" id="PTHR31356">
    <property type="entry name" value="THYLAKOID LUMENAL 29 KDA PROTEIN, CHLOROPLASTIC-RELATED"/>
    <property type="match status" value="1"/>
</dbReference>
<dbReference type="OrthoDB" id="2859658at2759"/>
<evidence type="ECO:0000256" key="1">
    <source>
        <dbReference type="ARBA" id="ARBA00001970"/>
    </source>
</evidence>
<sequence>MDMVSTLAAVRCCFNSSSSVAHAAVPVKIARVPLSIGSNISTGVVETAEEDDDEEKYDRDGWFENQIVVADTNKKWRTSINEHSGGGKRGGGEVNDACSDYVNSSVFNGRRVFMYSMLTSTIPILLSHGAHASIPPTSPLTERQPSQQIDTFQTLTIRTEIRKVLTKLKSAGILRLVFHDAGTFDLKEKKGGMNGSIIYELERPENVGLSKSVKVLEKVKDEVDKLFPVSWADLIAVAGSEAVFICGGPFIPVQIGRDDARSTDPSGKLPLESFDASALKKCFMEKGFSTQELVVLSGAHTLGTKGFGNPFVFDNSYFKILLEKPSASPSEMLSMIGLPSDRALSMDENCLRWIKIYADDQMRFFDDFTNAYTKLVNSGTLWKKTE</sequence>
<dbReference type="InterPro" id="IPR044831">
    <property type="entry name" value="Ccp1-like"/>
</dbReference>
<keyword evidence="9" id="KW-0560">Oxidoreductase</keyword>
<dbReference type="GO" id="GO:0020037">
    <property type="term" value="F:heme binding"/>
    <property type="evidence" value="ECO:0007669"/>
    <property type="project" value="InterPro"/>
</dbReference>
<evidence type="ECO:0000256" key="8">
    <source>
        <dbReference type="ARBA" id="ARBA00022958"/>
    </source>
</evidence>
<keyword evidence="5" id="KW-0349">Heme</keyword>
<dbReference type="SUPFAM" id="SSF48113">
    <property type="entry name" value="Heme-dependent peroxidases"/>
    <property type="match status" value="1"/>
</dbReference>
<dbReference type="GO" id="GO:0000302">
    <property type="term" value="P:response to reactive oxygen species"/>
    <property type="evidence" value="ECO:0000318"/>
    <property type="project" value="GO_Central"/>
</dbReference>
<keyword evidence="7" id="KW-0106">Calcium</keyword>
<evidence type="ECO:0000256" key="9">
    <source>
        <dbReference type="ARBA" id="ARBA00023002"/>
    </source>
</evidence>
<dbReference type="PANTHER" id="PTHR31356:SF8">
    <property type="entry name" value="L-ASCORBATE PEROXIDASE 6-RELATED"/>
    <property type="match status" value="1"/>
</dbReference>
<proteinExistence type="inferred from homology"/>
<name>A0A0K9NYT2_ZOSMR</name>
<dbReference type="PROSITE" id="PS50873">
    <property type="entry name" value="PEROXIDASE_4"/>
    <property type="match status" value="1"/>
</dbReference>
<reference evidence="14" key="1">
    <citation type="journal article" date="2016" name="Nature">
        <title>The genome of the seagrass Zostera marina reveals angiosperm adaptation to the sea.</title>
        <authorList>
            <person name="Olsen J.L."/>
            <person name="Rouze P."/>
            <person name="Verhelst B."/>
            <person name="Lin Y.-C."/>
            <person name="Bayer T."/>
            <person name="Collen J."/>
            <person name="Dattolo E."/>
            <person name="De Paoli E."/>
            <person name="Dittami S."/>
            <person name="Maumus F."/>
            <person name="Michel G."/>
            <person name="Kersting A."/>
            <person name="Lauritano C."/>
            <person name="Lohaus R."/>
            <person name="Toepel M."/>
            <person name="Tonon T."/>
            <person name="Vanneste K."/>
            <person name="Amirebrahimi M."/>
            <person name="Brakel J."/>
            <person name="Bostroem C."/>
            <person name="Chovatia M."/>
            <person name="Grimwood J."/>
            <person name="Jenkins J.W."/>
            <person name="Jueterbock A."/>
            <person name="Mraz A."/>
            <person name="Stam W.T."/>
            <person name="Tice H."/>
            <person name="Bornberg-Bauer E."/>
            <person name="Green P.J."/>
            <person name="Pearson G.A."/>
            <person name="Procaccini G."/>
            <person name="Duarte C.M."/>
            <person name="Schmutz J."/>
            <person name="Reusch T.B.H."/>
            <person name="Van de Peer Y."/>
        </authorList>
    </citation>
    <scope>NUCLEOTIDE SEQUENCE [LARGE SCALE GENOMIC DNA]</scope>
    <source>
        <strain evidence="14">cv. Finnish</strain>
    </source>
</reference>
<dbReference type="PROSITE" id="PS00436">
    <property type="entry name" value="PEROXIDASE_2"/>
    <property type="match status" value="1"/>
</dbReference>
<accession>A0A0K9NYT2</accession>
<keyword evidence="8" id="KW-0630">Potassium</keyword>
<keyword evidence="4 13" id="KW-0575">Peroxidase</keyword>
<evidence type="ECO:0000256" key="3">
    <source>
        <dbReference type="ARBA" id="ARBA00012940"/>
    </source>
</evidence>
<evidence type="ECO:0000256" key="5">
    <source>
        <dbReference type="ARBA" id="ARBA00022617"/>
    </source>
</evidence>
<dbReference type="InterPro" id="IPR002016">
    <property type="entry name" value="Haem_peroxidase"/>
</dbReference>
<evidence type="ECO:0000256" key="6">
    <source>
        <dbReference type="ARBA" id="ARBA00022723"/>
    </source>
</evidence>
<dbReference type="GO" id="GO:0042744">
    <property type="term" value="P:hydrogen peroxide catabolic process"/>
    <property type="evidence" value="ECO:0000318"/>
    <property type="project" value="GO_Central"/>
</dbReference>
<dbReference type="PRINTS" id="PR00458">
    <property type="entry name" value="PEROXIDASE"/>
</dbReference>
<dbReference type="PROSITE" id="PS00435">
    <property type="entry name" value="PEROXIDASE_1"/>
    <property type="match status" value="1"/>
</dbReference>
<dbReference type="InterPro" id="IPR019794">
    <property type="entry name" value="Peroxidases_AS"/>
</dbReference>
<gene>
    <name evidence="13" type="ORF">ZOSMA_4G01780</name>
</gene>
<keyword evidence="6" id="KW-0479">Metal-binding</keyword>
<evidence type="ECO:0000259" key="12">
    <source>
        <dbReference type="PROSITE" id="PS50873"/>
    </source>
</evidence>
<keyword evidence="14" id="KW-1185">Reference proteome</keyword>
<keyword evidence="10" id="KW-0408">Iron</keyword>
<comment type="cofactor">
    <cofactor evidence="1">
        <name>heme b</name>
        <dbReference type="ChEBI" id="CHEBI:60344"/>
    </cofactor>
</comment>
<dbReference type="Pfam" id="PF00141">
    <property type="entry name" value="peroxidase"/>
    <property type="match status" value="1"/>
</dbReference>
<evidence type="ECO:0000313" key="14">
    <source>
        <dbReference type="Proteomes" id="UP000036987"/>
    </source>
</evidence>
<protein>
    <recommendedName>
        <fullName evidence="3">L-ascorbate peroxidase</fullName>
        <ecNumber evidence="3">1.11.1.11</ecNumber>
    </recommendedName>
</protein>
<dbReference type="PRINTS" id="PR00459">
    <property type="entry name" value="ASPEROXIDASE"/>
</dbReference>
<dbReference type="FunFam" id="1.10.420.10:FF:000011">
    <property type="entry name" value="Adenylate/guanylate cyclase"/>
    <property type="match status" value="1"/>
</dbReference>
<dbReference type="FunFam" id="1.10.520.10:FF:000011">
    <property type="entry name" value="L-ascorbate peroxidase"/>
    <property type="match status" value="1"/>
</dbReference>
<evidence type="ECO:0000256" key="2">
    <source>
        <dbReference type="ARBA" id="ARBA00006873"/>
    </source>
</evidence>
<evidence type="ECO:0000256" key="4">
    <source>
        <dbReference type="ARBA" id="ARBA00022559"/>
    </source>
</evidence>
<dbReference type="EC" id="1.11.1.11" evidence="3"/>
<evidence type="ECO:0000256" key="7">
    <source>
        <dbReference type="ARBA" id="ARBA00022837"/>
    </source>
</evidence>
<dbReference type="Proteomes" id="UP000036987">
    <property type="component" value="Unassembled WGS sequence"/>
</dbReference>
<dbReference type="InterPro" id="IPR002207">
    <property type="entry name" value="Peroxidase_I"/>
</dbReference>
<dbReference type="STRING" id="29655.A0A0K9NYT2"/>
<dbReference type="Gene3D" id="1.10.520.10">
    <property type="match status" value="1"/>
</dbReference>
<dbReference type="AlphaFoldDB" id="A0A0K9NYT2"/>
<dbReference type="Gene3D" id="1.10.420.10">
    <property type="entry name" value="Peroxidase, domain 2"/>
    <property type="match status" value="1"/>
</dbReference>
<organism evidence="13 14">
    <name type="scientific">Zostera marina</name>
    <name type="common">Eelgrass</name>
    <dbReference type="NCBI Taxonomy" id="29655"/>
    <lineage>
        <taxon>Eukaryota</taxon>
        <taxon>Viridiplantae</taxon>
        <taxon>Streptophyta</taxon>
        <taxon>Embryophyta</taxon>
        <taxon>Tracheophyta</taxon>
        <taxon>Spermatophyta</taxon>
        <taxon>Magnoliopsida</taxon>
        <taxon>Liliopsida</taxon>
        <taxon>Zosteraceae</taxon>
        <taxon>Zostera</taxon>
    </lineage>
</organism>
<evidence type="ECO:0000256" key="10">
    <source>
        <dbReference type="ARBA" id="ARBA00023004"/>
    </source>
</evidence>
<dbReference type="InterPro" id="IPR010255">
    <property type="entry name" value="Haem_peroxidase_sf"/>
</dbReference>